<evidence type="ECO:0000256" key="4">
    <source>
        <dbReference type="ARBA" id="ARBA00005204"/>
    </source>
</evidence>
<feature type="binding site" evidence="11">
    <location>
        <position position="92"/>
    </location>
    <ligand>
        <name>Mg(2+)</name>
        <dbReference type="ChEBI" id="CHEBI:18420"/>
    </ligand>
</feature>
<organism evidence="13 14">
    <name type="scientific">Hyphomonas jannaschiana VP2</name>
    <dbReference type="NCBI Taxonomy" id="1280952"/>
    <lineage>
        <taxon>Bacteria</taxon>
        <taxon>Pseudomonadati</taxon>
        <taxon>Pseudomonadota</taxon>
        <taxon>Alphaproteobacteria</taxon>
        <taxon>Hyphomonadales</taxon>
        <taxon>Hyphomonadaceae</taxon>
        <taxon>Hyphomonas</taxon>
    </lineage>
</organism>
<dbReference type="EMBL" id="ARYJ01000005">
    <property type="protein sequence ID" value="KCZ88455.1"/>
    <property type="molecule type" value="Genomic_DNA"/>
</dbReference>
<comment type="similarity">
    <text evidence="5">In the C-terminal section; belongs to the PRA-PH family.</text>
</comment>
<keyword evidence="8 11" id="KW-0028">Amino-acid biosynthesis</keyword>
<dbReference type="PATRIC" id="fig|1280952.3.peg.1755"/>
<evidence type="ECO:0000256" key="3">
    <source>
        <dbReference type="ARBA" id="ARBA00005169"/>
    </source>
</evidence>
<proteinExistence type="inferred from homology"/>
<evidence type="ECO:0000256" key="1">
    <source>
        <dbReference type="ARBA" id="ARBA00000024"/>
    </source>
</evidence>
<sequence>MSDFPPPLSGSAQDETPELRPKFNADGLIAAITQDVATGDVLMLAWMNAEALAATLETRRATYWSRSRGELWVKGETSGHTQEVVEVRIDCDQDAVLLKVKQTGGACHTGRASCFYRIVPFDGTALSRDPDMG</sequence>
<dbReference type="InterPro" id="IPR038019">
    <property type="entry name" value="PRib_AMP_CycHydrolase_sf"/>
</dbReference>
<dbReference type="SUPFAM" id="SSF141734">
    <property type="entry name" value="HisI-like"/>
    <property type="match status" value="1"/>
</dbReference>
<dbReference type="FunFam" id="3.10.20.810:FF:000001">
    <property type="entry name" value="Histidine biosynthesis bifunctional protein HisIE"/>
    <property type="match status" value="1"/>
</dbReference>
<gene>
    <name evidence="11" type="primary">hisI</name>
    <name evidence="13" type="ORF">HJA_08809</name>
</gene>
<dbReference type="OrthoDB" id="9795769at2"/>
<dbReference type="Pfam" id="PF01502">
    <property type="entry name" value="PRA-CH"/>
    <property type="match status" value="1"/>
</dbReference>
<evidence type="ECO:0000256" key="7">
    <source>
        <dbReference type="ARBA" id="ARBA00022490"/>
    </source>
</evidence>
<comment type="catalytic activity">
    <reaction evidence="1 11">
        <text>1-(5-phospho-beta-D-ribosyl)-5'-AMP + H2O = 1-(5-phospho-beta-D-ribosyl)-5-[(5-phospho-beta-D-ribosylamino)methylideneamino]imidazole-4-carboxamide</text>
        <dbReference type="Rhea" id="RHEA:20049"/>
        <dbReference type="ChEBI" id="CHEBI:15377"/>
        <dbReference type="ChEBI" id="CHEBI:58435"/>
        <dbReference type="ChEBI" id="CHEBI:59457"/>
        <dbReference type="EC" id="3.5.4.19"/>
    </reaction>
</comment>
<dbReference type="GO" id="GO:0004636">
    <property type="term" value="F:phosphoribosyl-ATP diphosphatase activity"/>
    <property type="evidence" value="ECO:0007669"/>
    <property type="project" value="UniProtKB-EC"/>
</dbReference>
<feature type="binding site" evidence="11">
    <location>
        <position position="114"/>
    </location>
    <ligand>
        <name>Zn(2+)</name>
        <dbReference type="ChEBI" id="CHEBI:29105"/>
        <note>ligand shared between dimeric partners</note>
    </ligand>
</feature>
<evidence type="ECO:0000256" key="10">
    <source>
        <dbReference type="ARBA" id="ARBA00023102"/>
    </source>
</evidence>
<evidence type="ECO:0000256" key="11">
    <source>
        <dbReference type="HAMAP-Rule" id="MF_01021"/>
    </source>
</evidence>
<evidence type="ECO:0000256" key="2">
    <source>
        <dbReference type="ARBA" id="ARBA00001460"/>
    </source>
</evidence>
<dbReference type="UniPathway" id="UPA00031">
    <property type="reaction ID" value="UER00008"/>
</dbReference>
<dbReference type="STRING" id="1280952.HJA_08809"/>
<comment type="cofactor">
    <cofactor evidence="11">
        <name>Zn(2+)</name>
        <dbReference type="ChEBI" id="CHEBI:29105"/>
    </cofactor>
    <text evidence="11">Binds 1 zinc ion per subunit.</text>
</comment>
<comment type="pathway">
    <text evidence="3 11">Amino-acid biosynthesis; L-histidine biosynthesis; L-histidine from 5-phospho-alpha-D-ribose 1-diphosphate: step 3/9.</text>
</comment>
<evidence type="ECO:0000313" key="14">
    <source>
        <dbReference type="Proteomes" id="UP000024816"/>
    </source>
</evidence>
<dbReference type="PANTHER" id="PTHR42945:SF1">
    <property type="entry name" value="HISTIDINE BIOSYNTHESIS BIFUNCTIONAL PROTEIN HIS7"/>
    <property type="match status" value="1"/>
</dbReference>
<keyword evidence="11" id="KW-0460">Magnesium</keyword>
<dbReference type="NCBIfam" id="NF000768">
    <property type="entry name" value="PRK00051.1"/>
    <property type="match status" value="1"/>
</dbReference>
<dbReference type="GO" id="GO:0000105">
    <property type="term" value="P:L-histidine biosynthetic process"/>
    <property type="evidence" value="ECO:0007669"/>
    <property type="project" value="UniProtKB-UniRule"/>
</dbReference>
<dbReference type="Gene3D" id="3.10.20.810">
    <property type="entry name" value="Phosphoribosyl-AMP cyclohydrolase"/>
    <property type="match status" value="1"/>
</dbReference>
<dbReference type="RefSeq" id="WP_035581150.1">
    <property type="nucleotide sequence ID" value="NZ_ARYJ01000005.1"/>
</dbReference>
<dbReference type="GO" id="GO:0004635">
    <property type="term" value="F:phosphoribosyl-AMP cyclohydrolase activity"/>
    <property type="evidence" value="ECO:0007669"/>
    <property type="project" value="UniProtKB-UniRule"/>
</dbReference>
<keyword evidence="11" id="KW-0479">Metal-binding</keyword>
<comment type="subcellular location">
    <subcellularLocation>
        <location evidence="11">Cytoplasm</location>
    </subcellularLocation>
</comment>
<dbReference type="Proteomes" id="UP000024816">
    <property type="component" value="Unassembled WGS sequence"/>
</dbReference>
<feature type="binding site" evidence="11">
    <location>
        <position position="94"/>
    </location>
    <ligand>
        <name>Mg(2+)</name>
        <dbReference type="ChEBI" id="CHEBI:18420"/>
    </ligand>
</feature>
<evidence type="ECO:0000256" key="5">
    <source>
        <dbReference type="ARBA" id="ARBA00007731"/>
    </source>
</evidence>
<keyword evidence="10 11" id="KW-0368">Histidine biosynthesis</keyword>
<protein>
    <recommendedName>
        <fullName evidence="11">Phosphoribosyl-AMP cyclohydrolase</fullName>
        <shortName evidence="11">PRA-CH</shortName>
        <ecNumber evidence="11">3.5.4.19</ecNumber>
    </recommendedName>
</protein>
<evidence type="ECO:0000256" key="6">
    <source>
        <dbReference type="ARBA" id="ARBA00008299"/>
    </source>
</evidence>
<dbReference type="GO" id="GO:0008270">
    <property type="term" value="F:zinc ion binding"/>
    <property type="evidence" value="ECO:0007669"/>
    <property type="project" value="UniProtKB-UniRule"/>
</dbReference>
<accession>A0A059FCV8</accession>
<feature type="binding site" evidence="11">
    <location>
        <position position="90"/>
    </location>
    <ligand>
        <name>Mg(2+)</name>
        <dbReference type="ChEBI" id="CHEBI:18420"/>
    </ligand>
</feature>
<keyword evidence="11" id="KW-0862">Zinc</keyword>
<dbReference type="GO" id="GO:0005737">
    <property type="term" value="C:cytoplasm"/>
    <property type="evidence" value="ECO:0007669"/>
    <property type="project" value="UniProtKB-SubCell"/>
</dbReference>
<feature type="binding site" evidence="11">
    <location>
        <position position="91"/>
    </location>
    <ligand>
        <name>Zn(2+)</name>
        <dbReference type="ChEBI" id="CHEBI:29105"/>
        <note>ligand shared between dimeric partners</note>
    </ligand>
</feature>
<dbReference type="AlphaFoldDB" id="A0A059FCV8"/>
<dbReference type="HAMAP" id="MF_01021">
    <property type="entry name" value="HisI"/>
    <property type="match status" value="1"/>
</dbReference>
<comment type="similarity">
    <text evidence="6">In the N-terminal section; belongs to the PRA-CH family.</text>
</comment>
<comment type="function">
    <text evidence="11">Catalyzes the hydrolysis of the adenine ring of phosphoribosyl-AMP.</text>
</comment>
<evidence type="ECO:0000313" key="13">
    <source>
        <dbReference type="EMBL" id="KCZ88455.1"/>
    </source>
</evidence>
<evidence type="ECO:0000259" key="12">
    <source>
        <dbReference type="Pfam" id="PF01502"/>
    </source>
</evidence>
<feature type="binding site" evidence="11">
    <location>
        <position position="107"/>
    </location>
    <ligand>
        <name>Zn(2+)</name>
        <dbReference type="ChEBI" id="CHEBI:29105"/>
        <note>ligand shared between dimeric partners</note>
    </ligand>
</feature>
<keyword evidence="14" id="KW-1185">Reference proteome</keyword>
<dbReference type="eggNOG" id="COG0139">
    <property type="taxonomic scope" value="Bacteria"/>
</dbReference>
<feature type="domain" description="Phosphoribosyl-AMP cyclohydrolase" evidence="12">
    <location>
        <begin position="43"/>
        <end position="116"/>
    </location>
</feature>
<comment type="cofactor">
    <cofactor evidence="11">
        <name>Mg(2+)</name>
        <dbReference type="ChEBI" id="CHEBI:18420"/>
    </cofactor>
    <text evidence="11">Binds 1 Mg(2+) ion per subunit.</text>
</comment>
<reference evidence="13 14" key="1">
    <citation type="journal article" date="2014" name="Antonie Van Leeuwenhoek">
        <title>Hyphomonas beringensis sp. nov. and Hyphomonas chukchiensis sp. nov., isolated from surface seawater of the Bering Sea and Chukchi Sea.</title>
        <authorList>
            <person name="Li C."/>
            <person name="Lai Q."/>
            <person name="Li G."/>
            <person name="Dong C."/>
            <person name="Wang J."/>
            <person name="Liao Y."/>
            <person name="Shao Z."/>
        </authorList>
    </citation>
    <scope>NUCLEOTIDE SEQUENCE [LARGE SCALE GENOMIC DNA]</scope>
    <source>
        <strain evidence="13 14">VP2</strain>
    </source>
</reference>
<dbReference type="EC" id="3.5.4.19" evidence="11"/>
<comment type="similarity">
    <text evidence="11">Belongs to the PRA-CH family.</text>
</comment>
<name>A0A059FCV8_9PROT</name>
<evidence type="ECO:0000256" key="8">
    <source>
        <dbReference type="ARBA" id="ARBA00022605"/>
    </source>
</evidence>
<dbReference type="InterPro" id="IPR026660">
    <property type="entry name" value="PRA-CH"/>
</dbReference>
<comment type="pathway">
    <text evidence="4">Amino-acid biosynthesis; L-histidine biosynthesis; L-histidine from 5-phospho-alpha-D-ribose 1-diphosphate: step 2/9.</text>
</comment>
<comment type="subunit">
    <text evidence="11">Homodimer.</text>
</comment>
<keyword evidence="7 11" id="KW-0963">Cytoplasm</keyword>
<dbReference type="GO" id="GO:0000287">
    <property type="term" value="F:magnesium ion binding"/>
    <property type="evidence" value="ECO:0007669"/>
    <property type="project" value="UniProtKB-UniRule"/>
</dbReference>
<dbReference type="PANTHER" id="PTHR42945">
    <property type="entry name" value="HISTIDINE BIOSYNTHESIS BIFUNCTIONAL PROTEIN"/>
    <property type="match status" value="1"/>
</dbReference>
<evidence type="ECO:0000256" key="9">
    <source>
        <dbReference type="ARBA" id="ARBA00022801"/>
    </source>
</evidence>
<dbReference type="InterPro" id="IPR002496">
    <property type="entry name" value="PRib_AMP_CycHydrolase_dom"/>
</dbReference>
<keyword evidence="9 11" id="KW-0378">Hydrolase</keyword>
<comment type="caution">
    <text evidence="13">The sequence shown here is derived from an EMBL/GenBank/DDBJ whole genome shotgun (WGS) entry which is preliminary data.</text>
</comment>
<comment type="catalytic activity">
    <reaction evidence="2">
        <text>1-(5-phospho-beta-D-ribosyl)-ATP + H2O = 1-(5-phospho-beta-D-ribosyl)-5'-AMP + diphosphate + H(+)</text>
        <dbReference type="Rhea" id="RHEA:22828"/>
        <dbReference type="ChEBI" id="CHEBI:15377"/>
        <dbReference type="ChEBI" id="CHEBI:15378"/>
        <dbReference type="ChEBI" id="CHEBI:33019"/>
        <dbReference type="ChEBI" id="CHEBI:59457"/>
        <dbReference type="ChEBI" id="CHEBI:73183"/>
        <dbReference type="EC" id="3.6.1.31"/>
    </reaction>
</comment>